<evidence type="ECO:0000256" key="2">
    <source>
        <dbReference type="ARBA" id="ARBA00023015"/>
    </source>
</evidence>
<protein>
    <submittedName>
        <fullName evidence="7">LysR family transcriptional regulator</fullName>
    </submittedName>
</protein>
<evidence type="ECO:0000256" key="5">
    <source>
        <dbReference type="ARBA" id="ARBA00023163"/>
    </source>
</evidence>
<evidence type="ECO:0000256" key="1">
    <source>
        <dbReference type="ARBA" id="ARBA00009437"/>
    </source>
</evidence>
<dbReference type="GO" id="GO:0003700">
    <property type="term" value="F:DNA-binding transcription factor activity"/>
    <property type="evidence" value="ECO:0007669"/>
    <property type="project" value="InterPro"/>
</dbReference>
<evidence type="ECO:0000313" key="7">
    <source>
        <dbReference type="EMBL" id="RDI68206.1"/>
    </source>
</evidence>
<dbReference type="PROSITE" id="PS50931">
    <property type="entry name" value="HTH_LYSR"/>
    <property type="match status" value="1"/>
</dbReference>
<organism evidence="7 8">
    <name type="scientific">Nocardia pseudobrasiliensis</name>
    <dbReference type="NCBI Taxonomy" id="45979"/>
    <lineage>
        <taxon>Bacteria</taxon>
        <taxon>Bacillati</taxon>
        <taxon>Actinomycetota</taxon>
        <taxon>Actinomycetes</taxon>
        <taxon>Mycobacteriales</taxon>
        <taxon>Nocardiaceae</taxon>
        <taxon>Nocardia</taxon>
    </lineage>
</organism>
<dbReference type="InterPro" id="IPR036390">
    <property type="entry name" value="WH_DNA-bd_sf"/>
</dbReference>
<dbReference type="RefSeq" id="WP_067992946.1">
    <property type="nucleotide sequence ID" value="NZ_QQBC01000002.1"/>
</dbReference>
<keyword evidence="2" id="KW-0805">Transcription regulation</keyword>
<accession>A0A370IBV2</accession>
<proteinExistence type="inferred from homology"/>
<comment type="caution">
    <text evidence="7">The sequence shown here is derived from an EMBL/GenBank/DDBJ whole genome shotgun (WGS) entry which is preliminary data.</text>
</comment>
<keyword evidence="4" id="KW-0010">Activator</keyword>
<evidence type="ECO:0000259" key="6">
    <source>
        <dbReference type="PROSITE" id="PS50931"/>
    </source>
</evidence>
<reference evidence="7 8" key="1">
    <citation type="submission" date="2018-07" db="EMBL/GenBank/DDBJ databases">
        <title>Genomic Encyclopedia of Type Strains, Phase IV (KMG-IV): sequencing the most valuable type-strain genomes for metagenomic binning, comparative biology and taxonomic classification.</title>
        <authorList>
            <person name="Goeker M."/>
        </authorList>
    </citation>
    <scope>NUCLEOTIDE SEQUENCE [LARGE SCALE GENOMIC DNA]</scope>
    <source>
        <strain evidence="7 8">DSM 44290</strain>
    </source>
</reference>
<sequence length="295" mass="33778">MELRDIEIFLTLAEELHFGRTAERLHVTPARITQAIKKQERQIGALLFERSSRSVRLTTVGEQLRNDLLPHYEGFTYSLRRAKMAATGQTAVLRVGLMPFNISELRAFWDEFRERHPMWQLRLRRMHYTDPFDQLRSGEYDAVVLWLPVREPDFVVGPTLFHDARVLAVADDHPLADRKTVTLEESADYVHAMAPLAVRYWEEGYLPFTTPAGRPIQRGTPSLHADDLIDMVGSGDIVHTFPAHVTRHWGMSNIRFIPVTDMPPLPYALIWRGDAESEPIRALAKVIGDLGPRPL</sequence>
<evidence type="ECO:0000256" key="4">
    <source>
        <dbReference type="ARBA" id="ARBA00023159"/>
    </source>
</evidence>
<dbReference type="Proteomes" id="UP000254869">
    <property type="component" value="Unassembled WGS sequence"/>
</dbReference>
<dbReference type="InterPro" id="IPR005119">
    <property type="entry name" value="LysR_subst-bd"/>
</dbReference>
<name>A0A370IBV2_9NOCA</name>
<dbReference type="InterPro" id="IPR036388">
    <property type="entry name" value="WH-like_DNA-bd_sf"/>
</dbReference>
<dbReference type="STRING" id="1210086.GCA_001613105_01183"/>
<keyword evidence="3" id="KW-0238">DNA-binding</keyword>
<dbReference type="PANTHER" id="PTHR30346:SF0">
    <property type="entry name" value="HCA OPERON TRANSCRIPTIONAL ACTIVATOR HCAR"/>
    <property type="match status" value="1"/>
</dbReference>
<dbReference type="EMBL" id="QQBC01000002">
    <property type="protein sequence ID" value="RDI68206.1"/>
    <property type="molecule type" value="Genomic_DNA"/>
</dbReference>
<evidence type="ECO:0000313" key="8">
    <source>
        <dbReference type="Proteomes" id="UP000254869"/>
    </source>
</evidence>
<dbReference type="InterPro" id="IPR000847">
    <property type="entry name" value="LysR_HTH_N"/>
</dbReference>
<dbReference type="GO" id="GO:0032993">
    <property type="term" value="C:protein-DNA complex"/>
    <property type="evidence" value="ECO:0007669"/>
    <property type="project" value="TreeGrafter"/>
</dbReference>
<comment type="similarity">
    <text evidence="1">Belongs to the LysR transcriptional regulatory family.</text>
</comment>
<gene>
    <name evidence="7" type="ORF">DFR76_102607</name>
</gene>
<dbReference type="GO" id="GO:0003677">
    <property type="term" value="F:DNA binding"/>
    <property type="evidence" value="ECO:0007669"/>
    <property type="project" value="UniProtKB-KW"/>
</dbReference>
<dbReference type="Gene3D" id="3.40.190.10">
    <property type="entry name" value="Periplasmic binding protein-like II"/>
    <property type="match status" value="2"/>
</dbReference>
<dbReference type="PANTHER" id="PTHR30346">
    <property type="entry name" value="TRANSCRIPTIONAL DUAL REGULATOR HCAR-RELATED"/>
    <property type="match status" value="1"/>
</dbReference>
<dbReference type="Pfam" id="PF00126">
    <property type="entry name" value="HTH_1"/>
    <property type="match status" value="1"/>
</dbReference>
<dbReference type="Gene3D" id="1.10.10.10">
    <property type="entry name" value="Winged helix-like DNA-binding domain superfamily/Winged helix DNA-binding domain"/>
    <property type="match status" value="1"/>
</dbReference>
<dbReference type="Pfam" id="PF03466">
    <property type="entry name" value="LysR_substrate"/>
    <property type="match status" value="1"/>
</dbReference>
<feature type="domain" description="HTH lysR-type" evidence="6">
    <location>
        <begin position="1"/>
        <end position="58"/>
    </location>
</feature>
<dbReference type="SUPFAM" id="SSF46785">
    <property type="entry name" value="Winged helix' DNA-binding domain"/>
    <property type="match status" value="1"/>
</dbReference>
<keyword evidence="5" id="KW-0804">Transcription</keyword>
<keyword evidence="8" id="KW-1185">Reference proteome</keyword>
<dbReference type="SUPFAM" id="SSF53850">
    <property type="entry name" value="Periplasmic binding protein-like II"/>
    <property type="match status" value="1"/>
</dbReference>
<dbReference type="AlphaFoldDB" id="A0A370IBV2"/>
<evidence type="ECO:0000256" key="3">
    <source>
        <dbReference type="ARBA" id="ARBA00023125"/>
    </source>
</evidence>